<evidence type="ECO:0000313" key="6">
    <source>
        <dbReference type="Proteomes" id="UP000220914"/>
    </source>
</evidence>
<evidence type="ECO:0000256" key="1">
    <source>
        <dbReference type="SAM" id="MobiDB-lite"/>
    </source>
</evidence>
<evidence type="ECO:0000313" key="5">
    <source>
        <dbReference type="EMBL" id="PEG42702.1"/>
    </source>
</evidence>
<dbReference type="OrthoDB" id="4948538at2"/>
<feature type="transmembrane region" description="Helical" evidence="2">
    <location>
        <begin position="55"/>
        <end position="72"/>
    </location>
</feature>
<dbReference type="Proteomes" id="UP000220914">
    <property type="component" value="Unassembled WGS sequence"/>
</dbReference>
<keyword evidence="2" id="KW-0812">Transmembrane</keyword>
<dbReference type="AlphaFoldDB" id="A0A2A7NF09"/>
<feature type="transmembrane region" description="Helical" evidence="2">
    <location>
        <begin position="166"/>
        <end position="187"/>
    </location>
</feature>
<feature type="transmembrane region" description="Helical" evidence="2">
    <location>
        <begin position="123"/>
        <end position="146"/>
    </location>
</feature>
<gene>
    <name evidence="5" type="ORF">CQY20_01530</name>
    <name evidence="4" type="ORF">MAGR_41260</name>
</gene>
<evidence type="ECO:0000259" key="3">
    <source>
        <dbReference type="Pfam" id="PF07331"/>
    </source>
</evidence>
<evidence type="ECO:0000313" key="4">
    <source>
        <dbReference type="EMBL" id="GFG52685.1"/>
    </source>
</evidence>
<proteinExistence type="predicted"/>
<dbReference type="RefSeq" id="WP_097937888.1">
    <property type="nucleotide sequence ID" value="NZ_BLKS01000001.1"/>
</dbReference>
<sequence length="198" mass="21117">MSGRVDAETRKARSARREDAVAALVVLALAAFILLYGLKIPDSSYSNAILSPRDFPFLTGALMLLAGVALLVRNVSALLPSRAPTEGSEASETPESEPAKDQAPAEDSDDEFETGRAAQDPRILGMLLALLLGYILVFVWLGYVLSTFAFLTASTMLLSPRRPVRNVIFAAALSTAIYLLFTVGLNVRLPPGPLGGLL</sequence>
<dbReference type="Pfam" id="PF07331">
    <property type="entry name" value="TctB"/>
    <property type="match status" value="1"/>
</dbReference>
<evidence type="ECO:0000313" key="7">
    <source>
        <dbReference type="Proteomes" id="UP000465302"/>
    </source>
</evidence>
<reference evidence="4" key="3">
    <citation type="submission" date="2020-02" db="EMBL/GenBank/DDBJ databases">
        <authorList>
            <person name="Matsumoto Y."/>
            <person name="Motooka D."/>
            <person name="Nakamura S."/>
        </authorList>
    </citation>
    <scope>NUCLEOTIDE SEQUENCE</scope>
    <source>
        <strain evidence="4">JCM 6377</strain>
    </source>
</reference>
<reference evidence="4 7" key="2">
    <citation type="journal article" date="2019" name="Emerg. Microbes Infect.">
        <title>Comprehensive subspecies identification of 175 nontuberculous mycobacteria species based on 7547 genomic profiles.</title>
        <authorList>
            <person name="Matsumoto Y."/>
            <person name="Kinjo T."/>
            <person name="Motooka D."/>
            <person name="Nabeya D."/>
            <person name="Jung N."/>
            <person name="Uechi K."/>
            <person name="Horii T."/>
            <person name="Iida T."/>
            <person name="Fujita J."/>
            <person name="Nakamura S."/>
        </authorList>
    </citation>
    <scope>NUCLEOTIDE SEQUENCE [LARGE SCALE GENOMIC DNA]</scope>
    <source>
        <strain evidence="4 7">JCM 6377</strain>
    </source>
</reference>
<evidence type="ECO:0000256" key="2">
    <source>
        <dbReference type="SAM" id="Phobius"/>
    </source>
</evidence>
<accession>A0A2A7NF09</accession>
<keyword evidence="6" id="KW-1185">Reference proteome</keyword>
<reference evidence="5 6" key="1">
    <citation type="submission" date="2017-10" db="EMBL/GenBank/DDBJ databases">
        <title>The new phylogeny of genus Mycobacterium.</title>
        <authorList>
            <person name="Tortoli E."/>
            <person name="Trovato A."/>
            <person name="Cirillo D.M."/>
        </authorList>
    </citation>
    <scope>NUCLEOTIDE SEQUENCE [LARGE SCALE GENOMIC DNA]</scope>
    <source>
        <strain evidence="5 6">CCUG37673</strain>
    </source>
</reference>
<feature type="transmembrane region" description="Helical" evidence="2">
    <location>
        <begin position="20"/>
        <end position="40"/>
    </location>
</feature>
<name>A0A2A7NF09_MYCAG</name>
<dbReference type="EMBL" id="BLKS01000001">
    <property type="protein sequence ID" value="GFG52685.1"/>
    <property type="molecule type" value="Genomic_DNA"/>
</dbReference>
<protein>
    <recommendedName>
        <fullName evidence="3">DUF1468 domain-containing protein</fullName>
    </recommendedName>
</protein>
<keyword evidence="2" id="KW-0472">Membrane</keyword>
<organism evidence="5 6">
    <name type="scientific">Mycolicibacterium agri</name>
    <name type="common">Mycobacterium agri</name>
    <dbReference type="NCBI Taxonomy" id="36811"/>
    <lineage>
        <taxon>Bacteria</taxon>
        <taxon>Bacillati</taxon>
        <taxon>Actinomycetota</taxon>
        <taxon>Actinomycetes</taxon>
        <taxon>Mycobacteriales</taxon>
        <taxon>Mycobacteriaceae</taxon>
        <taxon>Mycolicibacterium</taxon>
    </lineage>
</organism>
<dbReference type="Proteomes" id="UP000465302">
    <property type="component" value="Unassembled WGS sequence"/>
</dbReference>
<feature type="domain" description="DUF1468" evidence="3">
    <location>
        <begin position="21"/>
        <end position="190"/>
    </location>
</feature>
<dbReference type="InterPro" id="IPR009936">
    <property type="entry name" value="DUF1468"/>
</dbReference>
<comment type="caution">
    <text evidence="5">The sequence shown here is derived from an EMBL/GenBank/DDBJ whole genome shotgun (WGS) entry which is preliminary data.</text>
</comment>
<feature type="region of interest" description="Disordered" evidence="1">
    <location>
        <begin position="83"/>
        <end position="114"/>
    </location>
</feature>
<feature type="compositionally biased region" description="Low complexity" evidence="1">
    <location>
        <begin position="84"/>
        <end position="93"/>
    </location>
</feature>
<dbReference type="EMBL" id="PDCP01000002">
    <property type="protein sequence ID" value="PEG42702.1"/>
    <property type="molecule type" value="Genomic_DNA"/>
</dbReference>
<keyword evidence="2" id="KW-1133">Transmembrane helix</keyword>